<organism evidence="11 12">
    <name type="scientific">Microlunatus antarcticus</name>
    <dbReference type="NCBI Taxonomy" id="53388"/>
    <lineage>
        <taxon>Bacteria</taxon>
        <taxon>Bacillati</taxon>
        <taxon>Actinomycetota</taxon>
        <taxon>Actinomycetes</taxon>
        <taxon>Propionibacteriales</taxon>
        <taxon>Propionibacteriaceae</taxon>
        <taxon>Microlunatus</taxon>
    </lineage>
</organism>
<evidence type="ECO:0000256" key="8">
    <source>
        <dbReference type="ARBA" id="ARBA00023136"/>
    </source>
</evidence>
<evidence type="ECO:0000256" key="1">
    <source>
        <dbReference type="ARBA" id="ARBA00004202"/>
    </source>
</evidence>
<evidence type="ECO:0000256" key="2">
    <source>
        <dbReference type="ARBA" id="ARBA00022448"/>
    </source>
</evidence>
<dbReference type="AlphaFoldDB" id="A0A7W5JTK3"/>
<evidence type="ECO:0000256" key="9">
    <source>
        <dbReference type="SAM" id="MobiDB-lite"/>
    </source>
</evidence>
<sequence length="540" mass="57730">MTATAVQAPTLAVRGLSKTFGGVRALDDVSIDLMPASVHALVGENGAGKSTLIKVMTGVYPIDSGEVLYQGESASFASPRAAQQAGIATIYQEVHLAPQLSVARNFFLGRELKRRGSLDLRRMNTEAAEGLERFGIAVDVRRPLGELGLGIQQMVAIARAVSTQARVVIMDEPTSSLEPREVERLLSVVALLKESGVCVVYVSHKLDEVFAACDTITVLRDGKLVWTGPTADTNRRQLISRMLGRDAAELDEGRLTRLAGRPPVADAEPVLRASHLSRRLVLDDVSLVVRPGEVVGLAGLLGSGRSETAKTVFGALPLDSGEISIDGRPLRRQTPASRIRNKIAFLPEDRKAEGIIPELSIRDNIGLAALPQLTRLGFVNRSKLDAIVKVFFDRLRIRAYGPSQKVSELSGGNQQKVLLARLLCLNPRVLLLDEPTRGIDVGAKAEVQGLIAELAEKGLAVVLISSELEEVVEGSDSVVVLRDGAQLGALFGDEITEDNIMDMIAEAADSEVAAEAAPAEIAPAEPGHAEQVDADQETGR</sequence>
<feature type="region of interest" description="Disordered" evidence="9">
    <location>
        <begin position="512"/>
        <end position="540"/>
    </location>
</feature>
<dbReference type="Pfam" id="PF00005">
    <property type="entry name" value="ABC_tran"/>
    <property type="match status" value="2"/>
</dbReference>
<dbReference type="PROSITE" id="PS00211">
    <property type="entry name" value="ABC_TRANSPORTER_1"/>
    <property type="match status" value="1"/>
</dbReference>
<keyword evidence="2" id="KW-0813">Transport</keyword>
<dbReference type="PROSITE" id="PS50893">
    <property type="entry name" value="ABC_TRANSPORTER_2"/>
    <property type="match status" value="2"/>
</dbReference>
<dbReference type="EMBL" id="JACHZG010000001">
    <property type="protein sequence ID" value="MBB3325983.1"/>
    <property type="molecule type" value="Genomic_DNA"/>
</dbReference>
<evidence type="ECO:0000256" key="6">
    <source>
        <dbReference type="ARBA" id="ARBA00022840"/>
    </source>
</evidence>
<dbReference type="CDD" id="cd03215">
    <property type="entry name" value="ABC_Carb_Monos_II"/>
    <property type="match status" value="1"/>
</dbReference>
<keyword evidence="5" id="KW-0547">Nucleotide-binding</keyword>
<dbReference type="InterPro" id="IPR050107">
    <property type="entry name" value="ABC_carbohydrate_import_ATPase"/>
</dbReference>
<evidence type="ECO:0000256" key="7">
    <source>
        <dbReference type="ARBA" id="ARBA00022967"/>
    </source>
</evidence>
<protein>
    <submittedName>
        <fullName evidence="11">Ribose transport system ATP-binding protein</fullName>
    </submittedName>
</protein>
<comment type="caution">
    <text evidence="11">The sequence shown here is derived from an EMBL/GenBank/DDBJ whole genome shotgun (WGS) entry which is preliminary data.</text>
</comment>
<dbReference type="GO" id="GO:0016887">
    <property type="term" value="F:ATP hydrolysis activity"/>
    <property type="evidence" value="ECO:0007669"/>
    <property type="project" value="InterPro"/>
</dbReference>
<dbReference type="RefSeq" id="WP_183337005.1">
    <property type="nucleotide sequence ID" value="NZ_JACHZG010000001.1"/>
</dbReference>
<keyword evidence="8" id="KW-0472">Membrane</keyword>
<keyword evidence="12" id="KW-1185">Reference proteome</keyword>
<dbReference type="PANTHER" id="PTHR43790">
    <property type="entry name" value="CARBOHYDRATE TRANSPORT ATP-BINDING PROTEIN MG119-RELATED"/>
    <property type="match status" value="1"/>
</dbReference>
<feature type="domain" description="ABC transporter" evidence="10">
    <location>
        <begin position="265"/>
        <end position="508"/>
    </location>
</feature>
<evidence type="ECO:0000256" key="3">
    <source>
        <dbReference type="ARBA" id="ARBA00022475"/>
    </source>
</evidence>
<comment type="subcellular location">
    <subcellularLocation>
        <location evidence="1">Cell membrane</location>
        <topology evidence="1">Peripheral membrane protein</topology>
    </subcellularLocation>
</comment>
<dbReference type="CDD" id="cd03216">
    <property type="entry name" value="ABC_Carb_Monos_I"/>
    <property type="match status" value="1"/>
</dbReference>
<gene>
    <name evidence="11" type="ORF">FHX39_000927</name>
</gene>
<keyword evidence="7" id="KW-1278">Translocase</keyword>
<evidence type="ECO:0000256" key="5">
    <source>
        <dbReference type="ARBA" id="ARBA00022741"/>
    </source>
</evidence>
<feature type="compositionally biased region" description="Low complexity" evidence="9">
    <location>
        <begin position="512"/>
        <end position="526"/>
    </location>
</feature>
<dbReference type="Gene3D" id="3.40.50.300">
    <property type="entry name" value="P-loop containing nucleotide triphosphate hydrolases"/>
    <property type="match status" value="2"/>
</dbReference>
<dbReference type="InterPro" id="IPR003593">
    <property type="entry name" value="AAA+_ATPase"/>
</dbReference>
<dbReference type="InterPro" id="IPR003439">
    <property type="entry name" value="ABC_transporter-like_ATP-bd"/>
</dbReference>
<dbReference type="Proteomes" id="UP000565572">
    <property type="component" value="Unassembled WGS sequence"/>
</dbReference>
<dbReference type="SUPFAM" id="SSF52540">
    <property type="entry name" value="P-loop containing nucleoside triphosphate hydrolases"/>
    <property type="match status" value="2"/>
</dbReference>
<evidence type="ECO:0000313" key="11">
    <source>
        <dbReference type="EMBL" id="MBB3325983.1"/>
    </source>
</evidence>
<feature type="domain" description="ABC transporter" evidence="10">
    <location>
        <begin position="11"/>
        <end position="246"/>
    </location>
</feature>
<keyword evidence="4" id="KW-0677">Repeat</keyword>
<evidence type="ECO:0000313" key="12">
    <source>
        <dbReference type="Proteomes" id="UP000565572"/>
    </source>
</evidence>
<dbReference type="SMART" id="SM00382">
    <property type="entry name" value="AAA"/>
    <property type="match status" value="2"/>
</dbReference>
<proteinExistence type="predicted"/>
<dbReference type="InterPro" id="IPR017871">
    <property type="entry name" value="ABC_transporter-like_CS"/>
</dbReference>
<dbReference type="GO" id="GO:0005886">
    <property type="term" value="C:plasma membrane"/>
    <property type="evidence" value="ECO:0007669"/>
    <property type="project" value="UniProtKB-SubCell"/>
</dbReference>
<keyword evidence="6 11" id="KW-0067">ATP-binding</keyword>
<reference evidence="11 12" key="1">
    <citation type="submission" date="2020-08" db="EMBL/GenBank/DDBJ databases">
        <title>Sequencing the genomes of 1000 actinobacteria strains.</title>
        <authorList>
            <person name="Klenk H.-P."/>
        </authorList>
    </citation>
    <scope>NUCLEOTIDE SEQUENCE [LARGE SCALE GENOMIC DNA]</scope>
    <source>
        <strain evidence="11 12">DSM 11053</strain>
    </source>
</reference>
<evidence type="ECO:0000256" key="4">
    <source>
        <dbReference type="ARBA" id="ARBA00022737"/>
    </source>
</evidence>
<dbReference type="InterPro" id="IPR027417">
    <property type="entry name" value="P-loop_NTPase"/>
</dbReference>
<dbReference type="FunFam" id="3.40.50.300:FF:000127">
    <property type="entry name" value="Ribose import ATP-binding protein RbsA"/>
    <property type="match status" value="1"/>
</dbReference>
<dbReference type="PANTHER" id="PTHR43790:SF9">
    <property type="entry name" value="GALACTOFURANOSE TRANSPORTER ATP-BINDING PROTEIN YTFR"/>
    <property type="match status" value="1"/>
</dbReference>
<evidence type="ECO:0000259" key="10">
    <source>
        <dbReference type="PROSITE" id="PS50893"/>
    </source>
</evidence>
<name>A0A7W5JTK3_9ACTN</name>
<feature type="compositionally biased region" description="Basic and acidic residues" evidence="9">
    <location>
        <begin position="527"/>
        <end position="540"/>
    </location>
</feature>
<dbReference type="GO" id="GO:0005524">
    <property type="term" value="F:ATP binding"/>
    <property type="evidence" value="ECO:0007669"/>
    <property type="project" value="UniProtKB-KW"/>
</dbReference>
<keyword evidence="3" id="KW-1003">Cell membrane</keyword>
<accession>A0A7W5JTK3</accession>